<dbReference type="Gene3D" id="3.20.20.190">
    <property type="entry name" value="Phosphatidylinositol (PI) phosphodiesterase"/>
    <property type="match status" value="1"/>
</dbReference>
<dbReference type="InterPro" id="IPR051057">
    <property type="entry name" value="PI-PLC_domain"/>
</dbReference>
<comment type="caution">
    <text evidence="1">The sequence shown here is derived from an EMBL/GenBank/DDBJ whole genome shotgun (WGS) entry which is preliminary data.</text>
</comment>
<protein>
    <recommendedName>
        <fullName evidence="3">PI-PLC X domain-containing protein 3</fullName>
    </recommendedName>
</protein>
<dbReference type="InterPro" id="IPR017946">
    <property type="entry name" value="PLC-like_Pdiesterase_TIM-brl"/>
</dbReference>
<sequence length="357" mass="40611">MLISTKSEISKWYESMKATANFERWMGDLPDCLKRLPITHLAIPGTHDSMSCGISRSSGISPDSTTVVKALGKVFGPVIRPIVFKWCVTQHGTAKGQLLSGIRYFDLRIAVHKPTGKFQFVHGMYAEEIMRPFLDIKNFLLTHEQEVVVLDIQHFYDFAPQNYKQLQTFLHNHFGSMMCPLPDSGDVSKITLNWMIKHGYQVILIYRNAAGHGDPKLWPSKYWPTPWPQTTSVQSMISFLKKGLARRPSNAGYVTQCVLTPNTWFVVQHPLSNLLNRCAAPCNYAIISWLEQQKPGQRGVNVVITDYFDFDLAKFPFVKTVVLLNHKFMLDCPEAHIAGDDEERDVVYFDAKSVVQL</sequence>
<dbReference type="PANTHER" id="PTHR13593:SF113">
    <property type="entry name" value="SI:DKEY-266F7.9"/>
    <property type="match status" value="1"/>
</dbReference>
<evidence type="ECO:0008006" key="3">
    <source>
        <dbReference type="Google" id="ProtNLM"/>
    </source>
</evidence>
<reference evidence="1" key="1">
    <citation type="submission" date="2022-12" db="EMBL/GenBank/DDBJ databases">
        <title>Chromosome-level genome assembly of the bean flower thrips Megalurothrips usitatus.</title>
        <authorList>
            <person name="Ma L."/>
            <person name="Liu Q."/>
            <person name="Li H."/>
            <person name="Cai W."/>
        </authorList>
    </citation>
    <scope>NUCLEOTIDE SEQUENCE</scope>
    <source>
        <strain evidence="1">Cailab_2022a</strain>
    </source>
</reference>
<dbReference type="Proteomes" id="UP001075354">
    <property type="component" value="Chromosome 7"/>
</dbReference>
<evidence type="ECO:0000313" key="2">
    <source>
        <dbReference type="Proteomes" id="UP001075354"/>
    </source>
</evidence>
<dbReference type="SUPFAM" id="SSF51695">
    <property type="entry name" value="PLC-like phosphodiesterases"/>
    <property type="match status" value="1"/>
</dbReference>
<dbReference type="EMBL" id="JAPTSV010000007">
    <property type="protein sequence ID" value="KAJ1526263.1"/>
    <property type="molecule type" value="Genomic_DNA"/>
</dbReference>
<dbReference type="AlphaFoldDB" id="A0AAV7XM47"/>
<proteinExistence type="predicted"/>
<organism evidence="1 2">
    <name type="scientific">Megalurothrips usitatus</name>
    <name type="common">bean blossom thrips</name>
    <dbReference type="NCBI Taxonomy" id="439358"/>
    <lineage>
        <taxon>Eukaryota</taxon>
        <taxon>Metazoa</taxon>
        <taxon>Ecdysozoa</taxon>
        <taxon>Arthropoda</taxon>
        <taxon>Hexapoda</taxon>
        <taxon>Insecta</taxon>
        <taxon>Pterygota</taxon>
        <taxon>Neoptera</taxon>
        <taxon>Paraneoptera</taxon>
        <taxon>Thysanoptera</taxon>
        <taxon>Terebrantia</taxon>
        <taxon>Thripoidea</taxon>
        <taxon>Thripidae</taxon>
        <taxon>Megalurothrips</taxon>
    </lineage>
</organism>
<dbReference type="GO" id="GO:0008081">
    <property type="term" value="F:phosphoric diester hydrolase activity"/>
    <property type="evidence" value="ECO:0007669"/>
    <property type="project" value="InterPro"/>
</dbReference>
<dbReference type="PANTHER" id="PTHR13593">
    <property type="match status" value="1"/>
</dbReference>
<dbReference type="CDD" id="cd08616">
    <property type="entry name" value="PI-PLCXD1c"/>
    <property type="match status" value="1"/>
</dbReference>
<evidence type="ECO:0000313" key="1">
    <source>
        <dbReference type="EMBL" id="KAJ1526263.1"/>
    </source>
</evidence>
<name>A0AAV7XM47_9NEOP</name>
<keyword evidence="2" id="KW-1185">Reference proteome</keyword>
<dbReference type="InterPro" id="IPR042158">
    <property type="entry name" value="PLCXD1/2/3"/>
</dbReference>
<dbReference type="GO" id="GO:0006629">
    <property type="term" value="P:lipid metabolic process"/>
    <property type="evidence" value="ECO:0007669"/>
    <property type="project" value="InterPro"/>
</dbReference>
<accession>A0AAV7XM47</accession>
<gene>
    <name evidence="1" type="ORF">ONE63_009418</name>
</gene>